<dbReference type="HOGENOM" id="CLU_183192_0_0_1"/>
<dbReference type="EMBL" id="KN819819">
    <property type="protein sequence ID" value="KIJ07668.1"/>
    <property type="molecule type" value="Genomic_DNA"/>
</dbReference>
<organism evidence="1 2">
    <name type="scientific">Paxillus involutus ATCC 200175</name>
    <dbReference type="NCBI Taxonomy" id="664439"/>
    <lineage>
        <taxon>Eukaryota</taxon>
        <taxon>Fungi</taxon>
        <taxon>Dikarya</taxon>
        <taxon>Basidiomycota</taxon>
        <taxon>Agaricomycotina</taxon>
        <taxon>Agaricomycetes</taxon>
        <taxon>Agaricomycetidae</taxon>
        <taxon>Boletales</taxon>
        <taxon>Paxilineae</taxon>
        <taxon>Paxillaceae</taxon>
        <taxon>Paxillus</taxon>
    </lineage>
</organism>
<feature type="non-terminal residue" evidence="1">
    <location>
        <position position="79"/>
    </location>
</feature>
<reference evidence="2" key="2">
    <citation type="submission" date="2015-01" db="EMBL/GenBank/DDBJ databases">
        <title>Evolutionary Origins and Diversification of the Mycorrhizal Mutualists.</title>
        <authorList>
            <consortium name="DOE Joint Genome Institute"/>
            <consortium name="Mycorrhizal Genomics Consortium"/>
            <person name="Kohler A."/>
            <person name="Kuo A."/>
            <person name="Nagy L.G."/>
            <person name="Floudas D."/>
            <person name="Copeland A."/>
            <person name="Barry K.W."/>
            <person name="Cichocki N."/>
            <person name="Veneault-Fourrey C."/>
            <person name="LaButti K."/>
            <person name="Lindquist E.A."/>
            <person name="Lipzen A."/>
            <person name="Lundell T."/>
            <person name="Morin E."/>
            <person name="Murat C."/>
            <person name="Riley R."/>
            <person name="Ohm R."/>
            <person name="Sun H."/>
            <person name="Tunlid A."/>
            <person name="Henrissat B."/>
            <person name="Grigoriev I.V."/>
            <person name="Hibbett D.S."/>
            <person name="Martin F."/>
        </authorList>
    </citation>
    <scope>NUCLEOTIDE SEQUENCE [LARGE SCALE GENOMIC DNA]</scope>
    <source>
        <strain evidence="2">ATCC 200175</strain>
    </source>
</reference>
<dbReference type="Proteomes" id="UP000053647">
    <property type="component" value="Unassembled WGS sequence"/>
</dbReference>
<reference evidence="1 2" key="1">
    <citation type="submission" date="2014-06" db="EMBL/GenBank/DDBJ databases">
        <authorList>
            <consortium name="DOE Joint Genome Institute"/>
            <person name="Kuo A."/>
            <person name="Kohler A."/>
            <person name="Nagy L.G."/>
            <person name="Floudas D."/>
            <person name="Copeland A."/>
            <person name="Barry K.W."/>
            <person name="Cichocki N."/>
            <person name="Veneault-Fourrey C."/>
            <person name="LaButti K."/>
            <person name="Lindquist E.A."/>
            <person name="Lipzen A."/>
            <person name="Lundell T."/>
            <person name="Morin E."/>
            <person name="Murat C."/>
            <person name="Sun H."/>
            <person name="Tunlid A."/>
            <person name="Henrissat B."/>
            <person name="Grigoriev I.V."/>
            <person name="Hibbett D.S."/>
            <person name="Martin F."/>
            <person name="Nordberg H.P."/>
            <person name="Cantor M.N."/>
            <person name="Hua S.X."/>
        </authorList>
    </citation>
    <scope>NUCLEOTIDE SEQUENCE [LARGE SCALE GENOMIC DNA]</scope>
    <source>
        <strain evidence="1 2">ATCC 200175</strain>
    </source>
</reference>
<proteinExistence type="predicted"/>
<accession>A0A0C9T9B2</accession>
<dbReference type="OrthoDB" id="2666777at2759"/>
<name>A0A0C9T9B2_PAXIN</name>
<feature type="non-terminal residue" evidence="1">
    <location>
        <position position="1"/>
    </location>
</feature>
<dbReference type="AlphaFoldDB" id="A0A0C9T9B2"/>
<evidence type="ECO:0000313" key="2">
    <source>
        <dbReference type="Proteomes" id="UP000053647"/>
    </source>
</evidence>
<sequence length="79" mass="8847">PSDYLHSHCPLCFGGLDWRKERDSLVDVIVCIDACFTQKCSKNPRGAEGHDPLNPTSSVFIPSETVTQMEVHVERCQSK</sequence>
<evidence type="ECO:0000313" key="1">
    <source>
        <dbReference type="EMBL" id="KIJ07668.1"/>
    </source>
</evidence>
<gene>
    <name evidence="1" type="ORF">PAXINDRAFT_26247</name>
</gene>
<protein>
    <submittedName>
        <fullName evidence="1">Uncharacterized protein</fullName>
    </submittedName>
</protein>
<keyword evidence="2" id="KW-1185">Reference proteome</keyword>